<protein>
    <submittedName>
        <fullName evidence="1">Uncharacterized protein</fullName>
    </submittedName>
</protein>
<proteinExistence type="predicted"/>
<reference evidence="1 2" key="1">
    <citation type="submission" date="2018-03" db="EMBL/GenBank/DDBJ databases">
        <title>Genomic Encyclopedia of Archaeal and Bacterial Type Strains, Phase II (KMG-II): from individual species to whole genera.</title>
        <authorList>
            <person name="Goeker M."/>
        </authorList>
    </citation>
    <scope>NUCLEOTIDE SEQUENCE [LARGE SCALE GENOMIC DNA]</scope>
    <source>
        <strain evidence="1 2">DSM 28354</strain>
    </source>
</reference>
<sequence>MLTPETSYASIVNPTVHELSKAKMSDTLGIDESRSEELNILSKKYIKEYYDSIEGDKAVITKTLAALLAAVDEFAPRNKNEEVYALLLIGDVLSKIRQQAERRSGIGMLAALLGDD</sequence>
<evidence type="ECO:0000313" key="2">
    <source>
        <dbReference type="Proteomes" id="UP000238375"/>
    </source>
</evidence>
<keyword evidence="2" id="KW-1185">Reference proteome</keyword>
<accession>A0A2T0T5B4</accession>
<evidence type="ECO:0000313" key="1">
    <source>
        <dbReference type="EMBL" id="PRY40821.1"/>
    </source>
</evidence>
<dbReference type="AlphaFoldDB" id="A0A2T0T5B4"/>
<dbReference type="Proteomes" id="UP000238375">
    <property type="component" value="Unassembled WGS sequence"/>
</dbReference>
<comment type="caution">
    <text evidence="1">The sequence shown here is derived from an EMBL/GenBank/DDBJ whole genome shotgun (WGS) entry which is preliminary data.</text>
</comment>
<organism evidence="1 2">
    <name type="scientific">Spirosoma oryzae</name>
    <dbReference type="NCBI Taxonomy" id="1469603"/>
    <lineage>
        <taxon>Bacteria</taxon>
        <taxon>Pseudomonadati</taxon>
        <taxon>Bacteroidota</taxon>
        <taxon>Cytophagia</taxon>
        <taxon>Cytophagales</taxon>
        <taxon>Cytophagaceae</taxon>
        <taxon>Spirosoma</taxon>
    </lineage>
</organism>
<name>A0A2T0T5B4_9BACT</name>
<dbReference type="RefSeq" id="WP_106137268.1">
    <property type="nucleotide sequence ID" value="NZ_PVTE01000006.1"/>
</dbReference>
<gene>
    <name evidence="1" type="ORF">CLV58_1064</name>
</gene>
<dbReference type="EMBL" id="PVTE01000006">
    <property type="protein sequence ID" value="PRY40821.1"/>
    <property type="molecule type" value="Genomic_DNA"/>
</dbReference>